<organism evidence="1 2">
    <name type="scientific">Blastomyces parvus</name>
    <dbReference type="NCBI Taxonomy" id="2060905"/>
    <lineage>
        <taxon>Eukaryota</taxon>
        <taxon>Fungi</taxon>
        <taxon>Dikarya</taxon>
        <taxon>Ascomycota</taxon>
        <taxon>Pezizomycotina</taxon>
        <taxon>Eurotiomycetes</taxon>
        <taxon>Eurotiomycetidae</taxon>
        <taxon>Onygenales</taxon>
        <taxon>Ajellomycetaceae</taxon>
        <taxon>Blastomyces</taxon>
    </lineage>
</organism>
<gene>
    <name evidence="1" type="ORF">GX51_05826</name>
</gene>
<dbReference type="EMBL" id="PDNC01000086">
    <property type="protein sequence ID" value="PGH00418.1"/>
    <property type="molecule type" value="Genomic_DNA"/>
</dbReference>
<evidence type="ECO:0000313" key="2">
    <source>
        <dbReference type="Proteomes" id="UP000224080"/>
    </source>
</evidence>
<dbReference type="OrthoDB" id="3262926at2759"/>
<name>A0A2B7WVE6_9EURO</name>
<evidence type="ECO:0000313" key="1">
    <source>
        <dbReference type="EMBL" id="PGH00418.1"/>
    </source>
</evidence>
<comment type="caution">
    <text evidence="1">The sequence shown here is derived from an EMBL/GenBank/DDBJ whole genome shotgun (WGS) entry which is preliminary data.</text>
</comment>
<dbReference type="Gene3D" id="3.10.490.10">
    <property type="entry name" value="Gamma-glutamyl cyclotransferase-like"/>
    <property type="match status" value="1"/>
</dbReference>
<dbReference type="AlphaFoldDB" id="A0A2B7WVE6"/>
<accession>A0A2B7WVE6</accession>
<evidence type="ECO:0008006" key="3">
    <source>
        <dbReference type="Google" id="ProtNLM"/>
    </source>
</evidence>
<proteinExistence type="predicted"/>
<sequence length="163" mass="18265">MSGEQKENDSSKSTDLTYDAEYLSTKSVCYAPANWYSADWQNDGPKTGWYFLYGALADEYKLAAVIGDEEPPVLRSAKVLGYKLMLWESHPALTDGSSTAEVQGKACYVESPLHAQRLRGYMVEVLKVEPCRIHLEDADVEVVDGYTFLWDGQTNELRNIPAN</sequence>
<reference evidence="1 2" key="1">
    <citation type="submission" date="2017-10" db="EMBL/GenBank/DDBJ databases">
        <title>Comparative genomics in systemic dimorphic fungi from Ajellomycetaceae.</title>
        <authorList>
            <person name="Munoz J.F."/>
            <person name="Mcewen J.G."/>
            <person name="Clay O.K."/>
            <person name="Cuomo C.A."/>
        </authorList>
    </citation>
    <scope>NUCLEOTIDE SEQUENCE [LARGE SCALE GENOMIC DNA]</scope>
    <source>
        <strain evidence="1 2">UAMH130</strain>
    </source>
</reference>
<protein>
    <recommendedName>
        <fullName evidence="3">Gamma-glutamylcyclotransferase AIG2-like domain-containing protein</fullName>
    </recommendedName>
</protein>
<dbReference type="Proteomes" id="UP000224080">
    <property type="component" value="Unassembled WGS sequence"/>
</dbReference>
<keyword evidence="2" id="KW-1185">Reference proteome</keyword>
<dbReference type="STRING" id="2060905.A0A2B7WVE6"/>